<evidence type="ECO:0000313" key="1">
    <source>
        <dbReference type="EMBL" id="ATF10273.1"/>
    </source>
</evidence>
<organism evidence="1 2">
    <name type="scientific">Candidatus Enterovibrio altilux</name>
    <dbReference type="NCBI Taxonomy" id="1927128"/>
    <lineage>
        <taxon>Bacteria</taxon>
        <taxon>Pseudomonadati</taxon>
        <taxon>Pseudomonadota</taxon>
        <taxon>Gammaproteobacteria</taxon>
        <taxon>Vibrionales</taxon>
        <taxon>Vibrionaceae</taxon>
        <taxon>Enterovibrio</taxon>
    </lineage>
</organism>
<protein>
    <recommendedName>
        <fullName evidence="3">Mobile element protein</fullName>
    </recommendedName>
</protein>
<accession>A0A291BB98</accession>
<name>A0A291BB98_9GAMM</name>
<dbReference type="RefSeq" id="WP_394336794.1">
    <property type="nucleotide sequence ID" value="NZ_CP020663.1"/>
</dbReference>
<proteinExistence type="predicted"/>
<dbReference type="KEGG" id="elux:BTN50_1853"/>
<dbReference type="AlphaFoldDB" id="A0A291BB98"/>
<evidence type="ECO:0008006" key="3">
    <source>
        <dbReference type="Google" id="ProtNLM"/>
    </source>
</evidence>
<keyword evidence="2" id="KW-1185">Reference proteome</keyword>
<gene>
    <name evidence="1" type="ORF">BTN50_1853</name>
</gene>
<evidence type="ECO:0000313" key="2">
    <source>
        <dbReference type="Proteomes" id="UP000218160"/>
    </source>
</evidence>
<dbReference type="Proteomes" id="UP000218160">
    <property type="component" value="Chromosome 2"/>
</dbReference>
<dbReference type="EMBL" id="CP020663">
    <property type="protein sequence ID" value="ATF10273.1"/>
    <property type="molecule type" value="Genomic_DNA"/>
</dbReference>
<reference evidence="2" key="1">
    <citation type="submission" date="2017-04" db="EMBL/GenBank/DDBJ databases">
        <title>Genome evolution of the luminous symbionts of deep sea anglerfish.</title>
        <authorList>
            <person name="Hendry T.A."/>
        </authorList>
    </citation>
    <scope>NUCLEOTIDE SEQUENCE [LARGE SCALE GENOMIC DNA]</scope>
</reference>
<sequence>MTDGEVLADVLKQTCRKIKEIPGESTYNLVCIKRAFLLIFSKKGATFGERGHLRNVTVSY</sequence>